<dbReference type="Gene3D" id="1.10.340.70">
    <property type="match status" value="1"/>
</dbReference>
<dbReference type="AlphaFoldDB" id="A0A3Q2ZCS5"/>
<dbReference type="InterPro" id="IPR050951">
    <property type="entry name" value="Retrovirus_Pol_polyprotein"/>
</dbReference>
<dbReference type="InterPro" id="IPR012337">
    <property type="entry name" value="RNaseH-like_sf"/>
</dbReference>
<evidence type="ECO:0000259" key="2">
    <source>
        <dbReference type="PROSITE" id="PS50994"/>
    </source>
</evidence>
<dbReference type="PANTHER" id="PTHR37984">
    <property type="entry name" value="PROTEIN CBG26694"/>
    <property type="match status" value="1"/>
</dbReference>
<evidence type="ECO:0000256" key="1">
    <source>
        <dbReference type="ARBA" id="ARBA00039658"/>
    </source>
</evidence>
<dbReference type="OMA" id="KTCNRCI"/>
<reference evidence="3" key="2">
    <citation type="submission" date="2025-09" db="UniProtKB">
        <authorList>
            <consortium name="Ensembl"/>
        </authorList>
    </citation>
    <scope>IDENTIFICATION</scope>
</reference>
<organism evidence="3 4">
    <name type="scientific">Hippocampus comes</name>
    <name type="common">Tiger tail seahorse</name>
    <dbReference type="NCBI Taxonomy" id="109280"/>
    <lineage>
        <taxon>Eukaryota</taxon>
        <taxon>Metazoa</taxon>
        <taxon>Chordata</taxon>
        <taxon>Craniata</taxon>
        <taxon>Vertebrata</taxon>
        <taxon>Euteleostomi</taxon>
        <taxon>Actinopterygii</taxon>
        <taxon>Neopterygii</taxon>
        <taxon>Teleostei</taxon>
        <taxon>Neoteleostei</taxon>
        <taxon>Acanthomorphata</taxon>
        <taxon>Syngnathiaria</taxon>
        <taxon>Syngnathiformes</taxon>
        <taxon>Syngnathoidei</taxon>
        <taxon>Syngnathidae</taxon>
        <taxon>Hippocampus</taxon>
    </lineage>
</organism>
<dbReference type="GO" id="GO:0003676">
    <property type="term" value="F:nucleic acid binding"/>
    <property type="evidence" value="ECO:0007669"/>
    <property type="project" value="InterPro"/>
</dbReference>
<dbReference type="FunFam" id="3.30.420.10:FF:000269">
    <property type="entry name" value="Uncharacterized protein"/>
    <property type="match status" value="1"/>
</dbReference>
<dbReference type="PROSITE" id="PS50994">
    <property type="entry name" value="INTEGRASE"/>
    <property type="match status" value="1"/>
</dbReference>
<protein>
    <recommendedName>
        <fullName evidence="1">Gypsy retrotransposon integrase-like protein 1</fullName>
    </recommendedName>
</protein>
<dbReference type="PANTHER" id="PTHR37984:SF15">
    <property type="entry name" value="INTEGRASE CATALYTIC DOMAIN-CONTAINING PROTEIN"/>
    <property type="match status" value="1"/>
</dbReference>
<dbReference type="Pfam" id="PF17921">
    <property type="entry name" value="Integrase_H2C2"/>
    <property type="match status" value="1"/>
</dbReference>
<evidence type="ECO:0000313" key="3">
    <source>
        <dbReference type="Ensembl" id="ENSHCOP00000023998.1"/>
    </source>
</evidence>
<dbReference type="GO" id="GO:0015074">
    <property type="term" value="P:DNA integration"/>
    <property type="evidence" value="ECO:0007669"/>
    <property type="project" value="InterPro"/>
</dbReference>
<feature type="domain" description="Integrase catalytic" evidence="2">
    <location>
        <begin position="139"/>
        <end position="296"/>
    </location>
</feature>
<dbReference type="GeneTree" id="ENSGT01000000214408"/>
<dbReference type="InterPro" id="IPR001584">
    <property type="entry name" value="Integrase_cat-core"/>
</dbReference>
<name>A0A3Q2ZCS5_HIPCM</name>
<dbReference type="Pfam" id="PF00665">
    <property type="entry name" value="rve"/>
    <property type="match status" value="1"/>
</dbReference>
<dbReference type="Proteomes" id="UP000264820">
    <property type="component" value="Unplaced"/>
</dbReference>
<keyword evidence="4" id="KW-1185">Reference proteome</keyword>
<dbReference type="Ensembl" id="ENSHCOT00000016765.1">
    <property type="protein sequence ID" value="ENSHCOP00000023998.1"/>
    <property type="gene ID" value="ENSHCOG00000012963.1"/>
</dbReference>
<sequence length="333" mass="38639">MSDLAGKQRDDTVLRTVIEHLESGSQPSPTLRQELPILALWLREWGRLALREGVLYRTRQEHGQTVHQLALPTELRHIVLRSLHDDIGHLGLERTLDLVRSRFYWPRMGVDVEQKIKTCERCVRRKAQPERAASLVNIETTRPLELVCMDFLSVDPDRSGIKDILVLTDHFTKYSVAIPTRNQKALTVAKCLWEDFLVHYGFPEKLLSDQGPDFESRTIQELCRIAGIHKVRTTPYHPRGNPVERFNRTLLQMLGTLKNQDKTHWRDFVKPLVHAYNCTRNDVTGFSPYELMFGRRPRLPVDLAFNLPACTSRKSHSQYVQDLKGRLEESYKL</sequence>
<dbReference type="Gene3D" id="3.30.420.10">
    <property type="entry name" value="Ribonuclease H-like superfamily/Ribonuclease H"/>
    <property type="match status" value="1"/>
</dbReference>
<proteinExistence type="predicted"/>
<reference evidence="3" key="1">
    <citation type="submission" date="2025-08" db="UniProtKB">
        <authorList>
            <consortium name="Ensembl"/>
        </authorList>
    </citation>
    <scope>IDENTIFICATION</scope>
</reference>
<dbReference type="InterPro" id="IPR041588">
    <property type="entry name" value="Integrase_H2C2"/>
</dbReference>
<dbReference type="STRING" id="109280.ENSHCOP00000023998"/>
<dbReference type="InterPro" id="IPR036397">
    <property type="entry name" value="RNaseH_sf"/>
</dbReference>
<evidence type="ECO:0000313" key="4">
    <source>
        <dbReference type="Proteomes" id="UP000264820"/>
    </source>
</evidence>
<dbReference type="SUPFAM" id="SSF53098">
    <property type="entry name" value="Ribonuclease H-like"/>
    <property type="match status" value="1"/>
</dbReference>
<accession>A0A3Q2ZCS5</accession>
<dbReference type="FunFam" id="1.10.340.70:FF:000001">
    <property type="entry name" value="Retrovirus-related Pol polyprotein from transposon gypsy-like Protein"/>
    <property type="match status" value="1"/>
</dbReference>